<protein>
    <submittedName>
        <fullName evidence="4">Secreted protein</fullName>
    </submittedName>
</protein>
<keyword evidence="3" id="KW-1185">Reference proteome</keyword>
<proteinExistence type="predicted"/>
<feature type="region of interest" description="Disordered" evidence="1">
    <location>
        <begin position="73"/>
        <end position="95"/>
    </location>
</feature>
<reference evidence="4" key="1">
    <citation type="submission" date="2017-02" db="UniProtKB">
        <authorList>
            <consortium name="WormBaseParasite"/>
        </authorList>
    </citation>
    <scope>IDENTIFICATION</scope>
</reference>
<accession>A0A0M3I0A6</accession>
<feature type="chain" id="PRO_5005656500" evidence="2">
    <location>
        <begin position="21"/>
        <end position="253"/>
    </location>
</feature>
<evidence type="ECO:0000313" key="4">
    <source>
        <dbReference type="WBParaSite" id="ALUE_0000952601-mRNA-1"/>
    </source>
</evidence>
<evidence type="ECO:0000313" key="3">
    <source>
        <dbReference type="Proteomes" id="UP000036681"/>
    </source>
</evidence>
<feature type="signal peptide" evidence="2">
    <location>
        <begin position="1"/>
        <end position="20"/>
    </location>
</feature>
<dbReference type="AlphaFoldDB" id="A0A0M3I0A6"/>
<dbReference type="Proteomes" id="UP000036681">
    <property type="component" value="Unplaced"/>
</dbReference>
<evidence type="ECO:0000256" key="2">
    <source>
        <dbReference type="SAM" id="SignalP"/>
    </source>
</evidence>
<name>A0A0M3I0A6_ASCLU</name>
<sequence>MMTAHALLFLYCSYLQMINAVPSISPSAHPSRFNYYPPAEPNYPAINPFPKSAPLPPSEKATAIPDVFKQQYGKTDVNGPTLRSSNSKSSKHWRSAEQEASIVHVSSVIHPDNFYPQNKRIVPNGLMPRDAFVISNDPLEAFVHSNNADDSALGPITNPAAYFLQGAHLEKVSKPKCQMFGCEGPLPNDGSIRFKLLNKPLHSCYQTFVPLNACVGDKGYPVGMVCTICCDCTNSFIAEMRNSRGYKIGFSRK</sequence>
<organism evidence="3 4">
    <name type="scientific">Ascaris lumbricoides</name>
    <name type="common">Giant roundworm</name>
    <dbReference type="NCBI Taxonomy" id="6252"/>
    <lineage>
        <taxon>Eukaryota</taxon>
        <taxon>Metazoa</taxon>
        <taxon>Ecdysozoa</taxon>
        <taxon>Nematoda</taxon>
        <taxon>Chromadorea</taxon>
        <taxon>Rhabditida</taxon>
        <taxon>Spirurina</taxon>
        <taxon>Ascaridomorpha</taxon>
        <taxon>Ascaridoidea</taxon>
        <taxon>Ascarididae</taxon>
        <taxon>Ascaris</taxon>
    </lineage>
</organism>
<keyword evidence="2" id="KW-0732">Signal</keyword>
<dbReference type="WBParaSite" id="ALUE_0000952601-mRNA-1">
    <property type="protein sequence ID" value="ALUE_0000952601-mRNA-1"/>
    <property type="gene ID" value="ALUE_0000952601"/>
</dbReference>
<evidence type="ECO:0000256" key="1">
    <source>
        <dbReference type="SAM" id="MobiDB-lite"/>
    </source>
</evidence>